<evidence type="ECO:0000313" key="4">
    <source>
        <dbReference type="Proteomes" id="UP001432322"/>
    </source>
</evidence>
<keyword evidence="1" id="KW-0349">Heme</keyword>
<organism evidence="3 4">
    <name type="scientific">Pristionchus fissidentatus</name>
    <dbReference type="NCBI Taxonomy" id="1538716"/>
    <lineage>
        <taxon>Eukaryota</taxon>
        <taxon>Metazoa</taxon>
        <taxon>Ecdysozoa</taxon>
        <taxon>Nematoda</taxon>
        <taxon>Chromadorea</taxon>
        <taxon>Rhabditida</taxon>
        <taxon>Rhabditina</taxon>
        <taxon>Diplogasteromorpha</taxon>
        <taxon>Diplogasteroidea</taxon>
        <taxon>Neodiplogasteridae</taxon>
        <taxon>Pristionchus</taxon>
    </lineage>
</organism>
<dbReference type="GO" id="GO:0020037">
    <property type="term" value="F:heme binding"/>
    <property type="evidence" value="ECO:0007669"/>
    <property type="project" value="InterPro"/>
</dbReference>
<comment type="caution">
    <text evidence="3">The sequence shown here is derived from an EMBL/GenBank/DDBJ whole genome shotgun (WGS) entry which is preliminary data.</text>
</comment>
<dbReference type="PROSITE" id="PS01033">
    <property type="entry name" value="GLOBIN"/>
    <property type="match status" value="1"/>
</dbReference>
<dbReference type="GO" id="GO:0019825">
    <property type="term" value="F:oxygen binding"/>
    <property type="evidence" value="ECO:0007669"/>
    <property type="project" value="InterPro"/>
</dbReference>
<dbReference type="CDD" id="cd01040">
    <property type="entry name" value="Mb-like"/>
    <property type="match status" value="1"/>
</dbReference>
<keyword evidence="1" id="KW-0561">Oxygen transport</keyword>
<comment type="similarity">
    <text evidence="1">Belongs to the globin family.</text>
</comment>
<keyword evidence="1" id="KW-0813">Transport</keyword>
<feature type="domain" description="Globin" evidence="2">
    <location>
        <begin position="21"/>
        <end position="176"/>
    </location>
</feature>
<protein>
    <recommendedName>
        <fullName evidence="2">Globin domain-containing protein</fullName>
    </recommendedName>
</protein>
<dbReference type="GO" id="GO:0005344">
    <property type="term" value="F:oxygen carrier activity"/>
    <property type="evidence" value="ECO:0007669"/>
    <property type="project" value="UniProtKB-KW"/>
</dbReference>
<name>A0AAV5W069_9BILA</name>
<dbReference type="InterPro" id="IPR012292">
    <property type="entry name" value="Globin/Proto"/>
</dbReference>
<dbReference type="InterPro" id="IPR053341">
    <property type="entry name" value="Oxidative_stress_globin-like"/>
</dbReference>
<keyword evidence="1" id="KW-0479">Metal-binding</keyword>
<dbReference type="Pfam" id="PF00042">
    <property type="entry name" value="Globin"/>
    <property type="match status" value="1"/>
</dbReference>
<evidence type="ECO:0000256" key="1">
    <source>
        <dbReference type="RuleBase" id="RU000356"/>
    </source>
</evidence>
<dbReference type="InterPro" id="IPR000971">
    <property type="entry name" value="Globin"/>
</dbReference>
<dbReference type="InterPro" id="IPR009050">
    <property type="entry name" value="Globin-like_sf"/>
</dbReference>
<keyword evidence="4" id="KW-1185">Reference proteome</keyword>
<dbReference type="Gene3D" id="1.10.490.10">
    <property type="entry name" value="Globins"/>
    <property type="match status" value="1"/>
</dbReference>
<keyword evidence="1" id="KW-0408">Iron</keyword>
<dbReference type="Proteomes" id="UP001432322">
    <property type="component" value="Unassembled WGS sequence"/>
</dbReference>
<dbReference type="PANTHER" id="PTHR47768">
    <property type="entry name" value="GLOBIN RELATED-RELATED"/>
    <property type="match status" value="1"/>
</dbReference>
<dbReference type="AlphaFoldDB" id="A0AAV5W069"/>
<dbReference type="InterPro" id="IPR044399">
    <property type="entry name" value="Mb-like_M"/>
</dbReference>
<gene>
    <name evidence="3" type="ORF">PFISCL1PPCAC_16335</name>
</gene>
<dbReference type="SUPFAM" id="SSF46458">
    <property type="entry name" value="Globin-like"/>
    <property type="match status" value="1"/>
</dbReference>
<sequence length="210" mass="24417">SSDPHIIDRSSAAGYSMEWHELTQDDKTILLKTWAIIEPHKQTVACDIYEMIFNQCPEARRLFPRMTFKKGAKKSTEFIFQALRFMQVIESSVKAIDNLDAMNNILDNLGRRHGKLEVCGKFRSYYWSVFLECTIYQFRKHLEDTKKFNCDTTDNAIIVWRTLLKDVMKKIKIGYTADIAHRMSQLEVQMADRKMSVPGQSADSAFDDEN</sequence>
<accession>A0AAV5W069</accession>
<dbReference type="EMBL" id="BTSY01000004">
    <property type="protein sequence ID" value="GMT25038.1"/>
    <property type="molecule type" value="Genomic_DNA"/>
</dbReference>
<feature type="non-terminal residue" evidence="3">
    <location>
        <position position="1"/>
    </location>
</feature>
<dbReference type="PANTHER" id="PTHR47768:SF2">
    <property type="entry name" value="GLOBIN-RELATED"/>
    <property type="match status" value="1"/>
</dbReference>
<proteinExistence type="inferred from homology"/>
<reference evidence="3" key="1">
    <citation type="submission" date="2023-10" db="EMBL/GenBank/DDBJ databases">
        <title>Genome assembly of Pristionchus species.</title>
        <authorList>
            <person name="Yoshida K."/>
            <person name="Sommer R.J."/>
        </authorList>
    </citation>
    <scope>NUCLEOTIDE SEQUENCE</scope>
    <source>
        <strain evidence="3">RS5133</strain>
    </source>
</reference>
<evidence type="ECO:0000313" key="3">
    <source>
        <dbReference type="EMBL" id="GMT25038.1"/>
    </source>
</evidence>
<evidence type="ECO:0000259" key="2">
    <source>
        <dbReference type="PROSITE" id="PS01033"/>
    </source>
</evidence>